<evidence type="ECO:0000313" key="2">
    <source>
        <dbReference type="EMBL" id="KFN50510.1"/>
    </source>
</evidence>
<dbReference type="OrthoDB" id="6022222at2"/>
<dbReference type="PATRIC" id="fig|1384054.3.peg.911"/>
<name>A0A091C1L5_9GAMM</name>
<protein>
    <submittedName>
        <fullName evidence="2">Uncharacterized protein</fullName>
    </submittedName>
</protein>
<feature type="chain" id="PRO_5001872054" evidence="1">
    <location>
        <begin position="20"/>
        <end position="168"/>
    </location>
</feature>
<dbReference type="Proteomes" id="UP000029392">
    <property type="component" value="Unassembled WGS sequence"/>
</dbReference>
<evidence type="ECO:0000256" key="1">
    <source>
        <dbReference type="SAM" id="SignalP"/>
    </source>
</evidence>
<dbReference type="RefSeq" id="WP_043801554.1">
    <property type="nucleotide sequence ID" value="NZ_AVCH01000093.1"/>
</dbReference>
<sequence>MTRALAPVALLLSALLLSACQKAEEAPSNEPAALVAPAGTDDMAWKEYLGQVVGQNQAGVTDRVFPYYLPMNAATPAEGDQDGKTMYDRQLENVAAVVQRTVLPGNMLAFGSPDSAKMADLIVTAFTGAEPTALKGSQVLFIGNAADNERVKAAVEAAGAKYIFVEAK</sequence>
<dbReference type="STRING" id="1384054.N790_05125"/>
<proteinExistence type="predicted"/>
<evidence type="ECO:0000313" key="3">
    <source>
        <dbReference type="Proteomes" id="UP000029392"/>
    </source>
</evidence>
<keyword evidence="1" id="KW-0732">Signal</keyword>
<feature type="signal peptide" evidence="1">
    <location>
        <begin position="1"/>
        <end position="19"/>
    </location>
</feature>
<gene>
    <name evidence="2" type="ORF">N790_05125</name>
</gene>
<organism evidence="2 3">
    <name type="scientific">Arenimonas malthae CC-JY-1</name>
    <dbReference type="NCBI Taxonomy" id="1384054"/>
    <lineage>
        <taxon>Bacteria</taxon>
        <taxon>Pseudomonadati</taxon>
        <taxon>Pseudomonadota</taxon>
        <taxon>Gammaproteobacteria</taxon>
        <taxon>Lysobacterales</taxon>
        <taxon>Lysobacteraceae</taxon>
        <taxon>Arenimonas</taxon>
    </lineage>
</organism>
<comment type="caution">
    <text evidence="2">The sequence shown here is derived from an EMBL/GenBank/DDBJ whole genome shotgun (WGS) entry which is preliminary data.</text>
</comment>
<dbReference type="AlphaFoldDB" id="A0A091C1L5"/>
<reference evidence="2 3" key="1">
    <citation type="submission" date="2013-09" db="EMBL/GenBank/DDBJ databases">
        <title>Genome sequencing of Arenimonas malthae.</title>
        <authorList>
            <person name="Chen F."/>
            <person name="Wang G."/>
        </authorList>
    </citation>
    <scope>NUCLEOTIDE SEQUENCE [LARGE SCALE GENOMIC DNA]</scope>
    <source>
        <strain evidence="2 3">CC-JY-1</strain>
    </source>
</reference>
<dbReference type="PROSITE" id="PS51257">
    <property type="entry name" value="PROKAR_LIPOPROTEIN"/>
    <property type="match status" value="1"/>
</dbReference>
<dbReference type="eggNOG" id="ENOG503051F">
    <property type="taxonomic scope" value="Bacteria"/>
</dbReference>
<keyword evidence="3" id="KW-1185">Reference proteome</keyword>
<accession>A0A091C1L5</accession>
<dbReference type="EMBL" id="AVCH01000093">
    <property type="protein sequence ID" value="KFN50510.1"/>
    <property type="molecule type" value="Genomic_DNA"/>
</dbReference>